<sequence length="454" mass="51777">MIIALVLPVSLVCLTLSVVSIYKSREAVNGMSQNAFSFYLDRVALRQELGDIDVMTDFPAGLAPSLTLLHWNATQPDARVDNGSSVYVSKDGEQAFLILSDGTWREEERPFASLKQERNSFLWEKDGEPFRVLVVFPYDFSLRNIPVWFWIALGIALLTILVSPVLFGRLKKDILEPMETMHDAISAFQGDRSYRIPQAPLAVSDDFRRLFDHFNAMAAEVQQGYEKDVKLLESEMDNLRLQVNPHMLLNSYNMIYALAESKNYTTIQDYTLCLADYFRYVLRKGQQMVTVRQELEFVENFIRIQRIRFPDRFSYVYQAKEDCLSALIPPLLIENFVENAIKYALNPKEPIEVVVSVHREENEAGKDTLHIAIMDTGSGIRPEVLEKLQKKEPYIDEAGQKHIGIYNCLRRVELFYGDEGDIHFSSAVGGGTQVYLIIPFSLSADLSTGREARA</sequence>
<proteinExistence type="predicted"/>
<accession>W0FGM6</accession>
<dbReference type="PANTHER" id="PTHR34220:SF7">
    <property type="entry name" value="SENSOR HISTIDINE KINASE YPDA"/>
    <property type="match status" value="1"/>
</dbReference>
<reference evidence="10" key="1">
    <citation type="journal article" date="2013" name="PLoS ONE">
        <title>Metagenomic insights into the carbohydrate-active enzymes carried by the microorganisms adhering to solid digesta in the rumen of cows.</title>
        <authorList>
            <person name="Wang L."/>
            <person name="Hatem A."/>
            <person name="Catalyurek U.V."/>
            <person name="Morrison M."/>
            <person name="Yu Z."/>
        </authorList>
    </citation>
    <scope>NUCLEOTIDE SEQUENCE</scope>
</reference>
<dbReference type="InterPro" id="IPR003660">
    <property type="entry name" value="HAMP_dom"/>
</dbReference>
<evidence type="ECO:0000256" key="4">
    <source>
        <dbReference type="ARBA" id="ARBA00022553"/>
    </source>
</evidence>
<evidence type="ECO:0000313" key="10">
    <source>
        <dbReference type="EMBL" id="AHF23788.1"/>
    </source>
</evidence>
<keyword evidence="6 10" id="KW-0418">Kinase</keyword>
<dbReference type="PROSITE" id="PS50109">
    <property type="entry name" value="HIS_KIN"/>
    <property type="match status" value="1"/>
</dbReference>
<comment type="catalytic activity">
    <reaction evidence="1">
        <text>ATP + protein L-histidine = ADP + protein N-phospho-L-histidine.</text>
        <dbReference type="EC" id="2.7.13.3"/>
    </reaction>
</comment>
<keyword evidence="7" id="KW-0812">Transmembrane</keyword>
<evidence type="ECO:0000256" key="3">
    <source>
        <dbReference type="ARBA" id="ARBA00012438"/>
    </source>
</evidence>
<dbReference type="InterPro" id="IPR005467">
    <property type="entry name" value="His_kinase_dom"/>
</dbReference>
<evidence type="ECO:0000256" key="5">
    <source>
        <dbReference type="ARBA" id="ARBA00022679"/>
    </source>
</evidence>
<comment type="subcellular location">
    <subcellularLocation>
        <location evidence="2">Membrane</location>
    </subcellularLocation>
</comment>
<dbReference type="Pfam" id="PF06580">
    <property type="entry name" value="His_kinase"/>
    <property type="match status" value="1"/>
</dbReference>
<dbReference type="EMBL" id="KC246775">
    <property type="protein sequence ID" value="AHF23788.1"/>
    <property type="molecule type" value="Genomic_DNA"/>
</dbReference>
<dbReference type="Gene3D" id="3.30.565.10">
    <property type="entry name" value="Histidine kinase-like ATPase, C-terminal domain"/>
    <property type="match status" value="1"/>
</dbReference>
<dbReference type="PANTHER" id="PTHR34220">
    <property type="entry name" value="SENSOR HISTIDINE KINASE YPDA"/>
    <property type="match status" value="1"/>
</dbReference>
<dbReference type="Pfam" id="PF02518">
    <property type="entry name" value="HATPase_c"/>
    <property type="match status" value="1"/>
</dbReference>
<dbReference type="SUPFAM" id="SSF55874">
    <property type="entry name" value="ATPase domain of HSP90 chaperone/DNA topoisomerase II/histidine kinase"/>
    <property type="match status" value="1"/>
</dbReference>
<organism evidence="10">
    <name type="scientific">uncultured bacterium Contig140</name>
    <dbReference type="NCBI Taxonomy" id="1393424"/>
    <lineage>
        <taxon>Bacteria</taxon>
        <taxon>environmental samples</taxon>
    </lineage>
</organism>
<dbReference type="InterPro" id="IPR003594">
    <property type="entry name" value="HATPase_dom"/>
</dbReference>
<dbReference type="InterPro" id="IPR050640">
    <property type="entry name" value="Bact_2-comp_sensor_kinase"/>
</dbReference>
<dbReference type="GO" id="GO:0016020">
    <property type="term" value="C:membrane"/>
    <property type="evidence" value="ECO:0007669"/>
    <property type="project" value="UniProtKB-SubCell"/>
</dbReference>
<feature type="transmembrane region" description="Helical" evidence="7">
    <location>
        <begin position="147"/>
        <end position="168"/>
    </location>
</feature>
<evidence type="ECO:0000256" key="6">
    <source>
        <dbReference type="ARBA" id="ARBA00022777"/>
    </source>
</evidence>
<evidence type="ECO:0000256" key="1">
    <source>
        <dbReference type="ARBA" id="ARBA00000085"/>
    </source>
</evidence>
<keyword evidence="7" id="KW-0472">Membrane</keyword>
<dbReference type="PROSITE" id="PS50885">
    <property type="entry name" value="HAMP"/>
    <property type="match status" value="1"/>
</dbReference>
<name>W0FGM6_9BACT</name>
<dbReference type="SMART" id="SM00387">
    <property type="entry name" value="HATPase_c"/>
    <property type="match status" value="1"/>
</dbReference>
<feature type="domain" description="HAMP" evidence="9">
    <location>
        <begin position="172"/>
        <end position="226"/>
    </location>
</feature>
<dbReference type="AlphaFoldDB" id="W0FGM6"/>
<evidence type="ECO:0000259" key="9">
    <source>
        <dbReference type="PROSITE" id="PS50885"/>
    </source>
</evidence>
<keyword evidence="4" id="KW-0597">Phosphoprotein</keyword>
<keyword evidence="7" id="KW-1133">Transmembrane helix</keyword>
<dbReference type="InterPro" id="IPR036890">
    <property type="entry name" value="HATPase_C_sf"/>
</dbReference>
<evidence type="ECO:0000256" key="2">
    <source>
        <dbReference type="ARBA" id="ARBA00004370"/>
    </source>
</evidence>
<feature type="domain" description="Histidine kinase" evidence="8">
    <location>
        <begin position="332"/>
        <end position="442"/>
    </location>
</feature>
<dbReference type="GO" id="GO:0000155">
    <property type="term" value="F:phosphorelay sensor kinase activity"/>
    <property type="evidence" value="ECO:0007669"/>
    <property type="project" value="InterPro"/>
</dbReference>
<keyword evidence="5" id="KW-0808">Transferase</keyword>
<evidence type="ECO:0000259" key="8">
    <source>
        <dbReference type="PROSITE" id="PS50109"/>
    </source>
</evidence>
<dbReference type="EC" id="2.7.13.3" evidence="3"/>
<protein>
    <recommendedName>
        <fullName evidence="3">histidine kinase</fullName>
        <ecNumber evidence="3">2.7.13.3</ecNumber>
    </recommendedName>
</protein>
<dbReference type="InterPro" id="IPR010559">
    <property type="entry name" value="Sig_transdc_His_kin_internal"/>
</dbReference>
<evidence type="ECO:0000256" key="7">
    <source>
        <dbReference type="SAM" id="Phobius"/>
    </source>
</evidence>